<protein>
    <recommendedName>
        <fullName evidence="6">Caveolin</fullName>
    </recommendedName>
</protein>
<keyword evidence="5 6" id="KW-0472">Membrane</keyword>
<dbReference type="GO" id="GO:0070836">
    <property type="term" value="P:caveola assembly"/>
    <property type="evidence" value="ECO:0007669"/>
    <property type="project" value="InterPro"/>
</dbReference>
<feature type="compositionally biased region" description="Low complexity" evidence="7">
    <location>
        <begin position="32"/>
        <end position="46"/>
    </location>
</feature>
<evidence type="ECO:0000256" key="4">
    <source>
        <dbReference type="ARBA" id="ARBA00023034"/>
    </source>
</evidence>
<dbReference type="Pfam" id="PF01146">
    <property type="entry name" value="Caveolin"/>
    <property type="match status" value="1"/>
</dbReference>
<dbReference type="GO" id="GO:0005901">
    <property type="term" value="C:caveola"/>
    <property type="evidence" value="ECO:0007669"/>
    <property type="project" value="UniProtKB-SubCell"/>
</dbReference>
<dbReference type="PANTHER" id="PTHR10844:SF19">
    <property type="entry name" value="CAVEOLIN-2"/>
    <property type="match status" value="1"/>
</dbReference>
<feature type="region of interest" description="Disordered" evidence="7">
    <location>
        <begin position="22"/>
        <end position="74"/>
    </location>
</feature>
<evidence type="ECO:0000256" key="6">
    <source>
        <dbReference type="RuleBase" id="RU000680"/>
    </source>
</evidence>
<evidence type="ECO:0000256" key="1">
    <source>
        <dbReference type="ARBA" id="ARBA00004202"/>
    </source>
</evidence>
<evidence type="ECO:0000256" key="2">
    <source>
        <dbReference type="ARBA" id="ARBA00010988"/>
    </source>
</evidence>
<accession>A0A0P4WCH2</accession>
<reference evidence="8" key="1">
    <citation type="submission" date="2015-09" db="EMBL/GenBank/DDBJ databases">
        <title>Scylla olivacea transcriptome.</title>
        <authorList>
            <person name="Ikhwanuddin M."/>
        </authorList>
    </citation>
    <scope>NUCLEOTIDE SEQUENCE</scope>
</reference>
<evidence type="ECO:0000256" key="5">
    <source>
        <dbReference type="ARBA" id="ARBA00023136"/>
    </source>
</evidence>
<comment type="similarity">
    <text evidence="2 6">Belongs to the caveolin family.</text>
</comment>
<evidence type="ECO:0000256" key="3">
    <source>
        <dbReference type="ARBA" id="ARBA00022475"/>
    </source>
</evidence>
<dbReference type="InterPro" id="IPR001612">
    <property type="entry name" value="Caveolin"/>
</dbReference>
<organism evidence="8">
    <name type="scientific">Scylla olivacea</name>
    <name type="common">Orange mud crab</name>
    <name type="synonym">Cancer olivacea</name>
    <dbReference type="NCBI Taxonomy" id="85551"/>
    <lineage>
        <taxon>Eukaryota</taxon>
        <taxon>Metazoa</taxon>
        <taxon>Ecdysozoa</taxon>
        <taxon>Arthropoda</taxon>
        <taxon>Crustacea</taxon>
        <taxon>Multicrustacea</taxon>
        <taxon>Malacostraca</taxon>
        <taxon>Eumalacostraca</taxon>
        <taxon>Eucarida</taxon>
        <taxon>Decapoda</taxon>
        <taxon>Pleocyemata</taxon>
        <taxon>Brachyura</taxon>
        <taxon>Eubrachyura</taxon>
        <taxon>Portunoidea</taxon>
        <taxon>Portunidae</taxon>
        <taxon>Portuninae</taxon>
        <taxon>Scylla</taxon>
    </lineage>
</organism>
<comment type="subcellular location">
    <subcellularLocation>
        <location evidence="1 6">Cell membrane</location>
        <topology evidence="1 6">Peripheral membrane protein</topology>
    </subcellularLocation>
    <subcellularLocation>
        <location evidence="6">Golgi apparatus membrane</location>
        <topology evidence="6">Peripheral membrane protein</topology>
    </subcellularLocation>
    <subcellularLocation>
        <location evidence="6">Membrane</location>
        <location evidence="6">Caveola</location>
        <topology evidence="6">Peripheral membrane protein</topology>
    </subcellularLocation>
</comment>
<proteinExistence type="inferred from homology"/>
<name>A0A0P4WCH2_SCYOL</name>
<dbReference type="GO" id="GO:0000139">
    <property type="term" value="C:Golgi membrane"/>
    <property type="evidence" value="ECO:0007669"/>
    <property type="project" value="UniProtKB-SubCell"/>
</dbReference>
<keyword evidence="4 6" id="KW-0333">Golgi apparatus</keyword>
<evidence type="ECO:0000256" key="7">
    <source>
        <dbReference type="SAM" id="MobiDB-lite"/>
    </source>
</evidence>
<evidence type="ECO:0000313" key="8">
    <source>
        <dbReference type="EMBL" id="JAI64924.1"/>
    </source>
</evidence>
<dbReference type="PANTHER" id="PTHR10844">
    <property type="entry name" value="CAVEOLIN"/>
    <property type="match status" value="1"/>
</dbReference>
<dbReference type="EMBL" id="GDRN01063826">
    <property type="protein sequence ID" value="JAI64924.1"/>
    <property type="molecule type" value="Transcribed_RNA"/>
</dbReference>
<dbReference type="AlphaFoldDB" id="A0A0P4WCH2"/>
<comment type="function">
    <text evidence="6">May act as a scaffolding protein within caveolar membranes. Interacts directly with G-protein alpha subunits and can functionally regulate their activity.</text>
</comment>
<keyword evidence="3 6" id="KW-1003">Cell membrane</keyword>
<dbReference type="GO" id="GO:0060090">
    <property type="term" value="F:molecular adaptor activity"/>
    <property type="evidence" value="ECO:0007669"/>
    <property type="project" value="TreeGrafter"/>
</dbReference>
<sequence>MSDSLYSHPTISLELYSRLYGPVETNKQEGESAQPATPSSAPSGSADSRRDAKARKNLKGSRMGGETSPFAMDNRDPNNLNPHIQILWDDIIGEPEGLRTPDGCWNCSQTCYDGTRRCCYVFLVVLLAPFVAFCNGCQFACLAFNQVWCAGPCLRCVKINYATIKKFWEACLYAICSPVAEVCGMYFSKVHVRYQRVPDGSVVDSAGYFNV</sequence>